<keyword evidence="4" id="KW-0812">Transmembrane</keyword>
<dbReference type="PANTHER" id="PTHR10434:SF40">
    <property type="entry name" value="1-ACYL-SN-GLYCEROL-3-PHOSPHATE ACYLTRANSFERASE"/>
    <property type="match status" value="1"/>
</dbReference>
<proteinExistence type="predicted"/>
<dbReference type="RefSeq" id="WP_160334739.1">
    <property type="nucleotide sequence ID" value="NZ_WSRP01000008.1"/>
</dbReference>
<feature type="transmembrane region" description="Helical" evidence="4">
    <location>
        <begin position="12"/>
        <end position="34"/>
    </location>
</feature>
<comment type="pathway">
    <text evidence="1">Lipid metabolism.</text>
</comment>
<evidence type="ECO:0000256" key="3">
    <source>
        <dbReference type="ARBA" id="ARBA00023315"/>
    </source>
</evidence>
<sequence length="252" mass="28501">MKVIYGLRSAVFWLFFVVLLFIYGFALLVCIPFCRQSGRYAIIRSWCRVIVVLMKAICGVDYRFIGMENIPKKGPFILLSKHQSGWETLALTAFVPRRLSYIYKKELHKIPIFGWGLASLGMFSIDRAQGRNAFALMKQEVPKFFEKGWGIILFPEGTRTAPGQVVKYKSGGARLAECTGAPVIPVALNSGECWPKHSFVIRPGLVNVVFNSPINPEGMSAHKLNEKVFEIIENEMAKISPKFYRKKSGEQQ</sequence>
<dbReference type="EMBL" id="WSRP01000008">
    <property type="protein sequence ID" value="MVX56304.1"/>
    <property type="molecule type" value="Genomic_DNA"/>
</dbReference>
<evidence type="ECO:0000313" key="7">
    <source>
        <dbReference type="Proteomes" id="UP000472580"/>
    </source>
</evidence>
<keyword evidence="4" id="KW-0472">Membrane</keyword>
<dbReference type="GO" id="GO:0003841">
    <property type="term" value="F:1-acylglycerol-3-phosphate O-acyltransferase activity"/>
    <property type="evidence" value="ECO:0007669"/>
    <property type="project" value="TreeGrafter"/>
</dbReference>
<evidence type="ECO:0000256" key="2">
    <source>
        <dbReference type="ARBA" id="ARBA00022679"/>
    </source>
</evidence>
<keyword evidence="7" id="KW-1185">Reference proteome</keyword>
<accession>A0A6L6YG33</accession>
<evidence type="ECO:0000256" key="4">
    <source>
        <dbReference type="SAM" id="Phobius"/>
    </source>
</evidence>
<dbReference type="OrthoDB" id="9812274at2"/>
<keyword evidence="4" id="KW-1133">Transmembrane helix</keyword>
<gene>
    <name evidence="6" type="ORF">E5987_03670</name>
</gene>
<protein>
    <submittedName>
        <fullName evidence="6">1-acyl-sn-glycerol-3-phosphate acyltransferase</fullName>
    </submittedName>
</protein>
<dbReference type="PANTHER" id="PTHR10434">
    <property type="entry name" value="1-ACYL-SN-GLYCEROL-3-PHOSPHATE ACYLTRANSFERASE"/>
    <property type="match status" value="1"/>
</dbReference>
<dbReference type="InterPro" id="IPR002123">
    <property type="entry name" value="Plipid/glycerol_acylTrfase"/>
</dbReference>
<dbReference type="Pfam" id="PF01553">
    <property type="entry name" value="Acyltransferase"/>
    <property type="match status" value="1"/>
</dbReference>
<evidence type="ECO:0000259" key="5">
    <source>
        <dbReference type="SMART" id="SM00563"/>
    </source>
</evidence>
<dbReference type="GO" id="GO:0006654">
    <property type="term" value="P:phosphatidic acid biosynthetic process"/>
    <property type="evidence" value="ECO:0007669"/>
    <property type="project" value="TreeGrafter"/>
</dbReference>
<evidence type="ECO:0000256" key="1">
    <source>
        <dbReference type="ARBA" id="ARBA00005189"/>
    </source>
</evidence>
<evidence type="ECO:0000313" key="6">
    <source>
        <dbReference type="EMBL" id="MVX56304.1"/>
    </source>
</evidence>
<keyword evidence="3 6" id="KW-0012">Acyltransferase</keyword>
<dbReference type="CDD" id="cd07989">
    <property type="entry name" value="LPLAT_AGPAT-like"/>
    <property type="match status" value="1"/>
</dbReference>
<reference evidence="6 7" key="1">
    <citation type="submission" date="2019-12" db="EMBL/GenBank/DDBJ databases">
        <title>Microbes associate with the intestines of laboratory mice.</title>
        <authorList>
            <person name="Navarre W."/>
            <person name="Wong E."/>
        </authorList>
    </citation>
    <scope>NUCLEOTIDE SEQUENCE [LARGE SCALE GENOMIC DNA]</scope>
    <source>
        <strain evidence="6 7">NM82_D38</strain>
    </source>
</reference>
<dbReference type="SUPFAM" id="SSF69593">
    <property type="entry name" value="Glycerol-3-phosphate (1)-acyltransferase"/>
    <property type="match status" value="1"/>
</dbReference>
<organism evidence="6 7">
    <name type="scientific">Parasutterella muris</name>
    <dbReference type="NCBI Taxonomy" id="2565572"/>
    <lineage>
        <taxon>Bacteria</taxon>
        <taxon>Pseudomonadati</taxon>
        <taxon>Pseudomonadota</taxon>
        <taxon>Betaproteobacteria</taxon>
        <taxon>Burkholderiales</taxon>
        <taxon>Sutterellaceae</taxon>
        <taxon>Parasutterella</taxon>
    </lineage>
</organism>
<dbReference type="SMART" id="SM00563">
    <property type="entry name" value="PlsC"/>
    <property type="match status" value="1"/>
</dbReference>
<feature type="transmembrane region" description="Helical" evidence="4">
    <location>
        <begin position="46"/>
        <end position="65"/>
    </location>
</feature>
<feature type="domain" description="Phospholipid/glycerol acyltransferase" evidence="5">
    <location>
        <begin position="76"/>
        <end position="191"/>
    </location>
</feature>
<comment type="caution">
    <text evidence="6">The sequence shown here is derived from an EMBL/GenBank/DDBJ whole genome shotgun (WGS) entry which is preliminary data.</text>
</comment>
<dbReference type="Proteomes" id="UP000472580">
    <property type="component" value="Unassembled WGS sequence"/>
</dbReference>
<dbReference type="AlphaFoldDB" id="A0A6L6YG33"/>
<name>A0A6L6YG33_9BURK</name>
<keyword evidence="2 6" id="KW-0808">Transferase</keyword>